<sequence length="105" mass="11977">MEVERMGKVWTLGLSWGLLAWIPYFMNLPFVFGITLGLPVFLAGYMICFFEIFIDSIPDGLFFCLSLPIGVVLCWVIRSIISIGGKNKGVECEKERWFNCSGKHY</sequence>
<dbReference type="Proteomes" id="UP000267250">
    <property type="component" value="Chromosome"/>
</dbReference>
<evidence type="ECO:0000256" key="1">
    <source>
        <dbReference type="SAM" id="Phobius"/>
    </source>
</evidence>
<dbReference type="AlphaFoldDB" id="A0A3Q9HRJ0"/>
<proteinExistence type="predicted"/>
<keyword evidence="1" id="KW-1133">Transmembrane helix</keyword>
<dbReference type="EMBL" id="CP016379">
    <property type="protein sequence ID" value="AZR73759.1"/>
    <property type="molecule type" value="Genomic_DNA"/>
</dbReference>
<accession>A0A3Q9HRJ0</accession>
<organism evidence="2 3">
    <name type="scientific">Anoxybacter fermentans</name>
    <dbReference type="NCBI Taxonomy" id="1323375"/>
    <lineage>
        <taxon>Bacteria</taxon>
        <taxon>Bacillati</taxon>
        <taxon>Bacillota</taxon>
        <taxon>Clostridia</taxon>
        <taxon>Halanaerobiales</taxon>
        <taxon>Anoxybacter</taxon>
    </lineage>
</organism>
<name>A0A3Q9HRJ0_9FIRM</name>
<protein>
    <submittedName>
        <fullName evidence="2">Uncharacterized protein</fullName>
    </submittedName>
</protein>
<keyword evidence="1" id="KW-0812">Transmembrane</keyword>
<gene>
    <name evidence="2" type="ORF">BBF96_10405</name>
</gene>
<keyword evidence="1" id="KW-0472">Membrane</keyword>
<dbReference type="RefSeq" id="WP_127017106.1">
    <property type="nucleotide sequence ID" value="NZ_CP016379.1"/>
</dbReference>
<feature type="transmembrane region" description="Helical" evidence="1">
    <location>
        <begin position="61"/>
        <end position="81"/>
    </location>
</feature>
<keyword evidence="3" id="KW-1185">Reference proteome</keyword>
<reference evidence="2 3" key="1">
    <citation type="submission" date="2016-07" db="EMBL/GenBank/DDBJ databases">
        <title>Genome and transcriptome analysis of iron-reducing fermentative bacteria Anoxybacter fermentans.</title>
        <authorList>
            <person name="Zeng X."/>
            <person name="Shao Z."/>
        </authorList>
    </citation>
    <scope>NUCLEOTIDE SEQUENCE [LARGE SCALE GENOMIC DNA]</scope>
    <source>
        <strain evidence="2 3">DY22613</strain>
    </source>
</reference>
<feature type="transmembrane region" description="Helical" evidence="1">
    <location>
        <begin position="7"/>
        <end position="24"/>
    </location>
</feature>
<evidence type="ECO:0000313" key="2">
    <source>
        <dbReference type="EMBL" id="AZR73759.1"/>
    </source>
</evidence>
<feature type="transmembrane region" description="Helical" evidence="1">
    <location>
        <begin position="30"/>
        <end position="54"/>
    </location>
</feature>
<dbReference type="KEGG" id="aft:BBF96_10405"/>
<evidence type="ECO:0000313" key="3">
    <source>
        <dbReference type="Proteomes" id="UP000267250"/>
    </source>
</evidence>